<dbReference type="InterPro" id="IPR005474">
    <property type="entry name" value="Transketolase_N"/>
</dbReference>
<dbReference type="PANTHER" id="PTHR47514">
    <property type="entry name" value="TRANSKETOLASE N-TERMINAL SECTION-RELATED"/>
    <property type="match status" value="1"/>
</dbReference>
<dbReference type="SUPFAM" id="SSF52518">
    <property type="entry name" value="Thiamin diphosphate-binding fold (THDP-binding)"/>
    <property type="match status" value="1"/>
</dbReference>
<evidence type="ECO:0000256" key="2">
    <source>
        <dbReference type="ARBA" id="ARBA00007131"/>
    </source>
</evidence>
<evidence type="ECO:0000256" key="1">
    <source>
        <dbReference type="ARBA" id="ARBA00001964"/>
    </source>
</evidence>
<protein>
    <submittedName>
        <fullName evidence="5">Transketolase domain protein</fullName>
    </submittedName>
</protein>
<evidence type="ECO:0000256" key="3">
    <source>
        <dbReference type="ARBA" id="ARBA00023052"/>
    </source>
</evidence>
<dbReference type="HOGENOM" id="CLU_009227_4_1_7"/>
<organism evidence="5 6">
    <name type="scientific">Desulfarculus baarsii (strain ATCC 33931 / DSM 2075 / LMG 7858 / VKM B-1802 / 2st14)</name>
    <dbReference type="NCBI Taxonomy" id="644282"/>
    <lineage>
        <taxon>Bacteria</taxon>
        <taxon>Pseudomonadati</taxon>
        <taxon>Thermodesulfobacteriota</taxon>
        <taxon>Desulfarculia</taxon>
        <taxon>Desulfarculales</taxon>
        <taxon>Desulfarculaceae</taxon>
        <taxon>Desulfarculus</taxon>
    </lineage>
</organism>
<accession>E1QIY1</accession>
<dbReference type="KEGG" id="dbr:Deba_2159"/>
<dbReference type="InterPro" id="IPR029061">
    <property type="entry name" value="THDP-binding"/>
</dbReference>
<dbReference type="PANTHER" id="PTHR47514:SF1">
    <property type="entry name" value="TRANSKETOLASE N-TERMINAL SECTION-RELATED"/>
    <property type="match status" value="1"/>
</dbReference>
<keyword evidence="6" id="KW-1185">Reference proteome</keyword>
<dbReference type="STRING" id="644282.Deba_2159"/>
<reference evidence="5 6" key="1">
    <citation type="journal article" date="2010" name="Stand. Genomic Sci.">
        <title>Complete genome sequence of Desulfarculus baarsii type strain (2st14).</title>
        <authorList>
            <person name="Sun H."/>
            <person name="Spring S."/>
            <person name="Lapidus A."/>
            <person name="Davenport K."/>
            <person name="Del Rio T.G."/>
            <person name="Tice H."/>
            <person name="Nolan M."/>
            <person name="Copeland A."/>
            <person name="Cheng J.F."/>
            <person name="Lucas S."/>
            <person name="Tapia R."/>
            <person name="Goodwin L."/>
            <person name="Pitluck S."/>
            <person name="Ivanova N."/>
            <person name="Pagani I."/>
            <person name="Mavromatis K."/>
            <person name="Ovchinnikova G."/>
            <person name="Pati A."/>
            <person name="Chen A."/>
            <person name="Palaniappan K."/>
            <person name="Hauser L."/>
            <person name="Chang Y.J."/>
            <person name="Jeffries C.D."/>
            <person name="Detter J.C."/>
            <person name="Han C."/>
            <person name="Rohde M."/>
            <person name="Brambilla E."/>
            <person name="Goker M."/>
            <person name="Woyke T."/>
            <person name="Bristow J."/>
            <person name="Eisen J.A."/>
            <person name="Markowitz V."/>
            <person name="Hugenholtz P."/>
            <person name="Kyrpides N.C."/>
            <person name="Klenk H.P."/>
            <person name="Land M."/>
        </authorList>
    </citation>
    <scope>NUCLEOTIDE SEQUENCE [LARGE SCALE GENOMIC DNA]</scope>
    <source>
        <strain evidence="6">ATCC 33931 / DSM 2075 / LMG 7858 / VKM B-1802 / 2st14</strain>
    </source>
</reference>
<comment type="similarity">
    <text evidence="2">Belongs to the transketolase family.</text>
</comment>
<evidence type="ECO:0000313" key="6">
    <source>
        <dbReference type="Proteomes" id="UP000009047"/>
    </source>
</evidence>
<evidence type="ECO:0000259" key="4">
    <source>
        <dbReference type="Pfam" id="PF00456"/>
    </source>
</evidence>
<gene>
    <name evidence="5" type="ordered locus">Deba_2159</name>
</gene>
<proteinExistence type="inferred from homology"/>
<comment type="cofactor">
    <cofactor evidence="1">
        <name>thiamine diphosphate</name>
        <dbReference type="ChEBI" id="CHEBI:58937"/>
    </cofactor>
</comment>
<feature type="domain" description="Transketolase N-terminal" evidence="4">
    <location>
        <begin position="23"/>
        <end position="249"/>
    </location>
</feature>
<dbReference type="eggNOG" id="COG3959">
    <property type="taxonomic scope" value="Bacteria"/>
</dbReference>
<dbReference type="Proteomes" id="UP000009047">
    <property type="component" value="Chromosome"/>
</dbReference>
<keyword evidence="3" id="KW-0786">Thiamine pyrophosphate</keyword>
<name>E1QIY1_DESB2</name>
<dbReference type="CDD" id="cd02012">
    <property type="entry name" value="TPP_TK"/>
    <property type="match status" value="1"/>
</dbReference>
<dbReference type="OrthoDB" id="8732661at2"/>
<dbReference type="EMBL" id="CP002085">
    <property type="protein sequence ID" value="ADK85524.1"/>
    <property type="molecule type" value="Genomic_DNA"/>
</dbReference>
<dbReference type="Gene3D" id="3.40.50.970">
    <property type="match status" value="1"/>
</dbReference>
<dbReference type="AlphaFoldDB" id="E1QIY1"/>
<sequence length="263" mass="27884">MEYNADALNLATQKARLRLLKMHHDAQCGHLGCNLSCLDALITLYHVVMGGDDAFVLSKGHSAGALYVALWSIGRLSDADLDTFCRNGTRLPAHPTTDAPGVHFSTGSLGHGPSLAAGMALARRAKGQAGDVYCLCSDGEWQEGSCWEALIFSVHHRLDNLVILLDQNGLQAFGRTVDVASIADLSSRLAAFGASVATVDGHDPKAIAAGIARRESAKPHIVVLRTRKGNGLHFEGLVESHYLALSEEQFLAACADTTGGTIN</sequence>
<evidence type="ECO:0000313" key="5">
    <source>
        <dbReference type="EMBL" id="ADK85524.1"/>
    </source>
</evidence>
<dbReference type="Pfam" id="PF00456">
    <property type="entry name" value="Transketolase_N"/>
    <property type="match status" value="1"/>
</dbReference>
<dbReference type="RefSeq" id="WP_013258965.1">
    <property type="nucleotide sequence ID" value="NC_014365.1"/>
</dbReference>